<proteinExistence type="predicted"/>
<organism evidence="1 2">
    <name type="scientific">Mucuna pruriens</name>
    <name type="common">Velvet bean</name>
    <name type="synonym">Dolichos pruriens</name>
    <dbReference type="NCBI Taxonomy" id="157652"/>
    <lineage>
        <taxon>Eukaryota</taxon>
        <taxon>Viridiplantae</taxon>
        <taxon>Streptophyta</taxon>
        <taxon>Embryophyta</taxon>
        <taxon>Tracheophyta</taxon>
        <taxon>Spermatophyta</taxon>
        <taxon>Magnoliopsida</taxon>
        <taxon>eudicotyledons</taxon>
        <taxon>Gunneridae</taxon>
        <taxon>Pentapetalae</taxon>
        <taxon>rosids</taxon>
        <taxon>fabids</taxon>
        <taxon>Fabales</taxon>
        <taxon>Fabaceae</taxon>
        <taxon>Papilionoideae</taxon>
        <taxon>50 kb inversion clade</taxon>
        <taxon>NPAAA clade</taxon>
        <taxon>indigoferoid/millettioid clade</taxon>
        <taxon>Phaseoleae</taxon>
        <taxon>Mucuna</taxon>
    </lineage>
</organism>
<keyword evidence="2" id="KW-1185">Reference proteome</keyword>
<name>A0A371F4A6_MUCPR</name>
<protein>
    <submittedName>
        <fullName evidence="1">Uncharacterized protein</fullName>
    </submittedName>
</protein>
<evidence type="ECO:0000313" key="1">
    <source>
        <dbReference type="EMBL" id="RDX73147.1"/>
    </source>
</evidence>
<feature type="non-terminal residue" evidence="1">
    <location>
        <position position="1"/>
    </location>
</feature>
<sequence>MSSVTNKSVVHFDLIHSDVLGLVAESNFGIKILFKSLLVSITSFNKMRLQSERITILLRFPEFYSQTPVEHILSFFPSSPLLLNLSCRVFECVIFHSHSPNCGKLDLRTIKFIFIGYPPTKK</sequence>
<dbReference type="Proteomes" id="UP000257109">
    <property type="component" value="Unassembled WGS sequence"/>
</dbReference>
<gene>
    <name evidence="1" type="ORF">CR513_47285</name>
</gene>
<comment type="caution">
    <text evidence="1">The sequence shown here is derived from an EMBL/GenBank/DDBJ whole genome shotgun (WGS) entry which is preliminary data.</text>
</comment>
<accession>A0A371F4A6</accession>
<evidence type="ECO:0000313" key="2">
    <source>
        <dbReference type="Proteomes" id="UP000257109"/>
    </source>
</evidence>
<dbReference type="AlphaFoldDB" id="A0A371F4A6"/>
<reference evidence="1" key="1">
    <citation type="submission" date="2018-05" db="EMBL/GenBank/DDBJ databases">
        <title>Draft genome of Mucuna pruriens seed.</title>
        <authorList>
            <person name="Nnadi N.E."/>
            <person name="Vos R."/>
            <person name="Hasami M.H."/>
            <person name="Devisetty U.K."/>
            <person name="Aguiy J.C."/>
        </authorList>
    </citation>
    <scope>NUCLEOTIDE SEQUENCE [LARGE SCALE GENOMIC DNA]</scope>
    <source>
        <strain evidence="1">JCA_2017</strain>
    </source>
</reference>
<dbReference type="EMBL" id="QJKJ01010629">
    <property type="protein sequence ID" value="RDX73147.1"/>
    <property type="molecule type" value="Genomic_DNA"/>
</dbReference>